<name>A0A1J8P723_9GAMM</name>
<proteinExistence type="predicted"/>
<dbReference type="OrthoDB" id="9806135at2"/>
<comment type="caution">
    <text evidence="2">The sequence shown here is derived from an EMBL/GenBank/DDBJ whole genome shotgun (WGS) entry which is preliminary data.</text>
</comment>
<feature type="region of interest" description="Disordered" evidence="1">
    <location>
        <begin position="934"/>
        <end position="965"/>
    </location>
</feature>
<protein>
    <submittedName>
        <fullName evidence="2">Uncharacterized protein</fullName>
    </submittedName>
</protein>
<evidence type="ECO:0000313" key="2">
    <source>
        <dbReference type="EMBL" id="OJA03675.1"/>
    </source>
</evidence>
<feature type="non-terminal residue" evidence="2">
    <location>
        <position position="1"/>
    </location>
</feature>
<evidence type="ECO:0000313" key="3">
    <source>
        <dbReference type="Proteomes" id="UP000182798"/>
    </source>
</evidence>
<reference evidence="3" key="1">
    <citation type="submission" date="2016-09" db="EMBL/GenBank/DDBJ databases">
        <title>Genome Sequence of Bathymodiolus thermophilus sulfur-oxidizing gill endosymbiont.</title>
        <authorList>
            <person name="Ponnudurai R."/>
            <person name="Kleiner M."/>
            <person name="Sayavedra L."/>
            <person name="Thuermer A."/>
            <person name="Felbeck H."/>
            <person name="Schlueter R."/>
            <person name="Schweder T."/>
            <person name="Markert S."/>
        </authorList>
    </citation>
    <scope>NUCLEOTIDE SEQUENCE [LARGE SCALE GENOMIC DNA]</scope>
    <source>
        <strain evidence="3">BAT/CrabSpa'14</strain>
    </source>
</reference>
<dbReference type="RefSeq" id="WP_158009221.1">
    <property type="nucleotide sequence ID" value="NZ_MIQH01000326.1"/>
</dbReference>
<accession>A0A1J8P723</accession>
<gene>
    <name evidence="2" type="ORF">BGC33_06625</name>
</gene>
<feature type="non-terminal residue" evidence="2">
    <location>
        <position position="1312"/>
    </location>
</feature>
<dbReference type="Proteomes" id="UP000182798">
    <property type="component" value="Unassembled WGS sequence"/>
</dbReference>
<feature type="compositionally biased region" description="Low complexity" evidence="1">
    <location>
        <begin position="938"/>
        <end position="958"/>
    </location>
</feature>
<sequence>LAKGTLLYTSSKTSNANTQLFLDSAFHSIGAKLSEMQILSGNKPTLSVDVYAPKPTTNAWHIDCEPANSKGIFTIGDTIKATLTLDKRVTLANVGRNKIVVAGKEFLLTGTNGTVTNTLDFTYTIQANDKLIATSMRYDVLLTGVVDDKGNSVDMSNATSPVGLSNKLIDTDLVINTKPLIASFHSFVLPNLSTITHTDGVYEKILASNWNTNVTSAKGFTNDGYAIAKIGSLGKHMRVGLSSVNTNNSTHNMDYALYVSDNTFLIYEKGHYKKDTQVSYAVGDYIKIARSGSTIKYYHIKAADGALAKGTLLYTSNNTSNANTQLFLDSSLYGAGAKLSNMQIFSGSHVAFSVDVYAPKPTKDAWHISGTVNDQGAFALGNEIKITLNIDEAVTLAKVGSNKIIIAGKEFLLTGTNGTVTKTLEFAYTVQLNDKINSAFLIDNKDDIVLTDIKDTDGNSIDFGNLSNGIDITPNSQNLALNNKGLATITTNITRWYANNTNSNIQRMTDGNTRANGALDYATHPKNANGKHILFDFKGVNYNNGSFKLYNRKILTSRINGSVVEFLKDGVVVSIRTISDAGNVIEITPSSDIVFDQVKLTFNGDLQNFREVEIFGKNASLSIDAGAPEPLKHNAWRINRDIADSGGAFTVGNEIKVTLRLDEAVTLAKVDSNKITIANKDFFLTGTNGDTTKTLTFTYTVQANDNINAEDFNINSKKDIVLNDIKDTDGNNINFSSITGAVSLANASLNTDFVIGGNNRITHINGVYKKTANANWNADVASTKGFVNDGYVIAKIGASNKKVMLGLSSNNSNNSYDSLDYALYADPGTNKTLIVYESSERIYCTGVTYAKGDYMKVVRSGTSIKYYHIKAADGPLAKGTLLYTSKKTSNANTQLFLDSAFHDVGATLSEMQIFSGNYSALSIDVHAPKPITNAWHTNSIPNNNSSTNDNDNNDNSDNNTKKSKNISKGVFTLGDQIKVTLTLDKRITLANVGKNKVIIAGKEFLLTGVNGKITNILEFAYTVQVNDKIDTAFHINNKNNDIVLIDIKDTDGNNINLNKVPNSIDIIPNIQNLSLSKQGLATISTNVSSWYTDDAATNIQRMTDGNTSASGALDYATHPMYADGKHILFDFGAANYSNGSFKLYNRESFTNRINGSVVEFLKDGVVVLSRTISNAGNIVTITPATYVIFDQVKLTFSGDAQNFREIEIFGKNSNLSIDSGAPEPLKNNAWHINRDVADSNGEFNVGDEIKVTLTLDEAVTLAKVGSNKIIIANKAFFLTGTNGTTTNTLEFTHTVTINDQINAKDFDIDNKN</sequence>
<dbReference type="EMBL" id="MIQH01000326">
    <property type="protein sequence ID" value="OJA03675.1"/>
    <property type="molecule type" value="Genomic_DNA"/>
</dbReference>
<evidence type="ECO:0000256" key="1">
    <source>
        <dbReference type="SAM" id="MobiDB-lite"/>
    </source>
</evidence>
<organism evidence="2 3">
    <name type="scientific">Bathymodiolus thermophilus thioautotrophic gill symbiont</name>
    <dbReference type="NCBI Taxonomy" id="2360"/>
    <lineage>
        <taxon>Bacteria</taxon>
        <taxon>Pseudomonadati</taxon>
        <taxon>Pseudomonadota</taxon>
        <taxon>Gammaproteobacteria</taxon>
        <taxon>sulfur-oxidizing symbionts</taxon>
    </lineage>
</organism>